<dbReference type="AlphaFoldDB" id="A0A9X7W0K5"/>
<dbReference type="EMBL" id="CP071182">
    <property type="protein sequence ID" value="QSO48429.1"/>
    <property type="molecule type" value="Genomic_DNA"/>
</dbReference>
<name>A0A9X7W0K5_9BACL</name>
<dbReference type="KEGG" id="afx:JZ786_05425"/>
<feature type="transmembrane region" description="Helical" evidence="1">
    <location>
        <begin position="74"/>
        <end position="92"/>
    </location>
</feature>
<evidence type="ECO:0000313" key="2">
    <source>
        <dbReference type="EMBL" id="QSO48429.1"/>
    </source>
</evidence>
<keyword evidence="1" id="KW-0812">Transmembrane</keyword>
<protein>
    <submittedName>
        <fullName evidence="2">Uncharacterized protein</fullName>
    </submittedName>
</protein>
<proteinExistence type="predicted"/>
<dbReference type="RefSeq" id="WP_206657764.1">
    <property type="nucleotide sequence ID" value="NZ_CP071182.1"/>
</dbReference>
<organism evidence="2 3">
    <name type="scientific">Alicyclobacillus mengziensis</name>
    <dbReference type="NCBI Taxonomy" id="2931921"/>
    <lineage>
        <taxon>Bacteria</taxon>
        <taxon>Bacillati</taxon>
        <taxon>Bacillota</taxon>
        <taxon>Bacilli</taxon>
        <taxon>Bacillales</taxon>
        <taxon>Alicyclobacillaceae</taxon>
        <taxon>Alicyclobacillus</taxon>
    </lineage>
</organism>
<keyword evidence="1" id="KW-0472">Membrane</keyword>
<sequence>MLFAVMLIVGTVAVSLMITRTDFQLSELKFVFIPEVAILFSMGVAVVMSTFLIIRISTYAPQLFHTQDVGSPTFITGLLCMGLGTIFALIGFKRGSIKGIMN</sequence>
<reference evidence="2 3" key="1">
    <citation type="submission" date="2021-02" db="EMBL/GenBank/DDBJ databases">
        <title>Alicyclobacillus curvatus sp. nov. and Alicyclobacillus mengziensis sp. nov., two acidophilic bacteria isolated from acid mine drainage.</title>
        <authorList>
            <person name="Huang Y."/>
        </authorList>
    </citation>
    <scope>NUCLEOTIDE SEQUENCE [LARGE SCALE GENOMIC DNA]</scope>
    <source>
        <strain evidence="2 3">S30H14</strain>
    </source>
</reference>
<keyword evidence="1" id="KW-1133">Transmembrane helix</keyword>
<gene>
    <name evidence="2" type="ORF">JZ786_05425</name>
</gene>
<dbReference type="Proteomes" id="UP000663505">
    <property type="component" value="Chromosome"/>
</dbReference>
<evidence type="ECO:0000256" key="1">
    <source>
        <dbReference type="SAM" id="Phobius"/>
    </source>
</evidence>
<evidence type="ECO:0000313" key="3">
    <source>
        <dbReference type="Proteomes" id="UP000663505"/>
    </source>
</evidence>
<keyword evidence="3" id="KW-1185">Reference proteome</keyword>
<feature type="transmembrane region" description="Helical" evidence="1">
    <location>
        <begin position="6"/>
        <end position="23"/>
    </location>
</feature>
<feature type="transmembrane region" description="Helical" evidence="1">
    <location>
        <begin position="30"/>
        <end position="54"/>
    </location>
</feature>
<accession>A0A9X7W0K5</accession>